<organism evidence="3 4">
    <name type="scientific">Cyclocybe aegerita</name>
    <name type="common">Black poplar mushroom</name>
    <name type="synonym">Agrocybe aegerita</name>
    <dbReference type="NCBI Taxonomy" id="1973307"/>
    <lineage>
        <taxon>Eukaryota</taxon>
        <taxon>Fungi</taxon>
        <taxon>Dikarya</taxon>
        <taxon>Basidiomycota</taxon>
        <taxon>Agaricomycotina</taxon>
        <taxon>Agaricomycetes</taxon>
        <taxon>Agaricomycetidae</taxon>
        <taxon>Agaricales</taxon>
        <taxon>Agaricineae</taxon>
        <taxon>Bolbitiaceae</taxon>
        <taxon>Cyclocybe</taxon>
    </lineage>
</organism>
<sequence>MEYCLPCFGRGARDGEREPLLPNPGQRQRETVNRPLGVDHSIVDKVVDALAALKEGKLPTQGQLNRFLQVLLKSEFLKEELGRFTTGNGPTSRQGRKVVRDVKEVVEACLQFSMEKNADDKFQDLYFQVLELDAPPIEVSVNVDHPSAATSAAKAGKGALDAARQGTSDVLDTGPTKDQLAFDASTFVHALRTIFEVFIASPIFRLVIGDYISIIKDVVAHAASDVARSAAQVEQVAGRVVQQVLESNDVISTDANGKVKLAVSVPVEDFKTKGKEVAYKVAASKEGLESEMSTLGEEAADKTKERILNRLQEVIARIQKDKASRSAMRAILILARKYTAKMATLSNIAADTIIDAAKEAKDALQSNSEEPTYPPQPYETPTAKEPIIDVTSDAILFDFKDILQRLGKQHSLDGLVSALGRIIQDLNEAPSILGEEATKTFEDKLDSAVTEAQSPTDGEIPPMFSQPGKGYGKAKKNKKRKKQKTQNGEQQAQTGATNPIATYFARVGVYLDKGLDEPGWAMSKDGASSLEMLFDDGVDLINVVGETVLDTADEVTQTPSPTSPTGKAATVKSYTSDELRRQFKKDLQMLMNEIDAYISAIEDDKATMRLVHALEDLTSDFAALVSPSPRSGMKALSSILSWTDWIAWGIPRLLRLLPANAIPIPSVEVKLGSIDCALQALFVQGLARDGEEGNLASASLVPDEVVLTEWTEMRVDMTEPSSPLGPAATHAMTSADVRTMSRVKMHLDGVRARVENMGYYFRYNGSIVGYEDEGVISVDVGMGAEHDGLVADVEIEIDNDNAATSIRRNRVQIPDIIVQDEDEADLPANLDVQEAVANSAAPGSTTVGEARTALLNAQHGEDLPLFKVIDVQVAIRGLKFKIDKSKHWILNKLCLQPLAGPVVARVVKQVAEAKVREALEVLARGLGAVIQDAKFRREIRRARHRSERHPVGGMSLADEDVEESLTELLPDWWHAILNSGPKIFGKGTDDTKSIVQSIGAASLDVEPRIEVEATAQGIVYTSTTTTEQPKGQPAMVLSPETNTPVERVCLTLEDIGGPSSVEESELVVAIGDGPQLFPGKCGPHGEDEERQGLLEGLRDGVNNAVETTVEGVKDTADVAGQVQERWEGRREETRSRNGWRSESFNF</sequence>
<dbReference type="PANTHER" id="PTHR31138:SF1">
    <property type="entry name" value="PDZ DOMAIN-CONTAINING PROTEIN"/>
    <property type="match status" value="1"/>
</dbReference>
<feature type="region of interest" description="Disordered" evidence="1">
    <location>
        <begin position="446"/>
        <end position="495"/>
    </location>
</feature>
<accession>A0A8S0XQ73</accession>
<feature type="region of interest" description="Disordered" evidence="1">
    <location>
        <begin position="1127"/>
        <end position="1146"/>
    </location>
</feature>
<feature type="compositionally biased region" description="Polar residues" evidence="1">
    <location>
        <begin position="485"/>
        <end position="495"/>
    </location>
</feature>
<reference evidence="3 4" key="1">
    <citation type="submission" date="2020-01" db="EMBL/GenBank/DDBJ databases">
        <authorList>
            <person name="Gupta K D."/>
        </authorList>
    </citation>
    <scope>NUCLEOTIDE SEQUENCE [LARGE SCALE GENOMIC DNA]</scope>
</reference>
<protein>
    <recommendedName>
        <fullName evidence="2">HAM1-like N-terminal domain-containing protein</fullName>
    </recommendedName>
</protein>
<dbReference type="EMBL" id="CACVBS010000068">
    <property type="protein sequence ID" value="CAA7268403.1"/>
    <property type="molecule type" value="Genomic_DNA"/>
</dbReference>
<dbReference type="Proteomes" id="UP000467700">
    <property type="component" value="Unassembled WGS sequence"/>
</dbReference>
<dbReference type="PANTHER" id="PTHR31138">
    <property type="entry name" value="CHROMOSOME 19, WHOLE GENOME SHOTGUN SEQUENCE"/>
    <property type="match status" value="1"/>
</dbReference>
<dbReference type="Pfam" id="PF19343">
    <property type="entry name" value="HAM1_N"/>
    <property type="match status" value="1"/>
</dbReference>
<feature type="region of interest" description="Disordered" evidence="1">
    <location>
        <begin position="363"/>
        <end position="383"/>
    </location>
</feature>
<comment type="caution">
    <text evidence="3">The sequence shown here is derived from an EMBL/GenBank/DDBJ whole genome shotgun (WGS) entry which is preliminary data.</text>
</comment>
<keyword evidence="4" id="KW-1185">Reference proteome</keyword>
<feature type="compositionally biased region" description="Basic residues" evidence="1">
    <location>
        <begin position="472"/>
        <end position="484"/>
    </location>
</feature>
<dbReference type="AlphaFoldDB" id="A0A8S0XQ73"/>
<feature type="domain" description="HAM1-like N-terminal" evidence="2">
    <location>
        <begin position="49"/>
        <end position="234"/>
    </location>
</feature>
<evidence type="ECO:0000259" key="2">
    <source>
        <dbReference type="Pfam" id="PF19343"/>
    </source>
</evidence>
<evidence type="ECO:0000313" key="3">
    <source>
        <dbReference type="EMBL" id="CAA7268403.1"/>
    </source>
</evidence>
<proteinExistence type="predicted"/>
<dbReference type="InterPro" id="IPR045967">
    <property type="entry name" value="HAM1-like_N"/>
</dbReference>
<name>A0A8S0XQ73_CYCAE</name>
<feature type="region of interest" description="Disordered" evidence="1">
    <location>
        <begin position="14"/>
        <end position="33"/>
    </location>
</feature>
<evidence type="ECO:0000256" key="1">
    <source>
        <dbReference type="SAM" id="MobiDB-lite"/>
    </source>
</evidence>
<gene>
    <name evidence="3" type="ORF">AAE3_LOCUS10693</name>
</gene>
<dbReference type="OrthoDB" id="5407957at2759"/>
<evidence type="ECO:0000313" key="4">
    <source>
        <dbReference type="Proteomes" id="UP000467700"/>
    </source>
</evidence>
<feature type="compositionally biased region" description="Polar residues" evidence="1">
    <location>
        <begin position="1136"/>
        <end position="1146"/>
    </location>
</feature>